<protein>
    <recommendedName>
        <fullName evidence="3">non-specific serine/threonine protein kinase</fullName>
        <ecNumber evidence="3">2.7.11.1</ecNumber>
    </recommendedName>
</protein>
<dbReference type="InterPro" id="IPR002048">
    <property type="entry name" value="EF_hand_dom"/>
</dbReference>
<dbReference type="EMBL" id="CAMPGE010003985">
    <property type="protein sequence ID" value="CAI2362828.1"/>
    <property type="molecule type" value="Genomic_DNA"/>
</dbReference>
<dbReference type="CDD" id="cd05117">
    <property type="entry name" value="STKc_CAMK"/>
    <property type="match status" value="1"/>
</dbReference>
<evidence type="ECO:0000313" key="18">
    <source>
        <dbReference type="Proteomes" id="UP001295684"/>
    </source>
</evidence>
<dbReference type="FunFam" id="3.30.200.20:FF:000315">
    <property type="entry name" value="Calcium-dependent protein kinase 3"/>
    <property type="match status" value="1"/>
</dbReference>
<dbReference type="AlphaFoldDB" id="A0AAD1UCX3"/>
<evidence type="ECO:0000256" key="9">
    <source>
        <dbReference type="ARBA" id="ARBA00022777"/>
    </source>
</evidence>
<evidence type="ECO:0000313" key="17">
    <source>
        <dbReference type="EMBL" id="CAI2362828.1"/>
    </source>
</evidence>
<feature type="domain" description="EF-hand" evidence="16">
    <location>
        <begin position="344"/>
        <end position="379"/>
    </location>
</feature>
<dbReference type="InterPro" id="IPR011009">
    <property type="entry name" value="Kinase-like_dom_sf"/>
</dbReference>
<dbReference type="Gene3D" id="1.10.238.10">
    <property type="entry name" value="EF-hand"/>
    <property type="match status" value="2"/>
</dbReference>
<dbReference type="Pfam" id="PF00069">
    <property type="entry name" value="Pkinase"/>
    <property type="match status" value="1"/>
</dbReference>
<dbReference type="SUPFAM" id="SSF56112">
    <property type="entry name" value="Protein kinase-like (PK-like)"/>
    <property type="match status" value="1"/>
</dbReference>
<dbReference type="FunFam" id="1.10.510.10:FF:000571">
    <property type="entry name" value="Maternal embryonic leucine zipper kinase"/>
    <property type="match status" value="1"/>
</dbReference>
<evidence type="ECO:0000256" key="12">
    <source>
        <dbReference type="ARBA" id="ARBA00024334"/>
    </source>
</evidence>
<dbReference type="InterPro" id="IPR050205">
    <property type="entry name" value="CDPK_Ser/Thr_kinases"/>
</dbReference>
<dbReference type="EC" id="2.7.11.1" evidence="3"/>
<keyword evidence="18" id="KW-1185">Reference proteome</keyword>
<feature type="domain" description="EF-hand" evidence="16">
    <location>
        <begin position="416"/>
        <end position="451"/>
    </location>
</feature>
<dbReference type="InterPro" id="IPR011992">
    <property type="entry name" value="EF-hand-dom_pair"/>
</dbReference>
<accession>A0AAD1UCX3</accession>
<dbReference type="PROSITE" id="PS50222">
    <property type="entry name" value="EF_HAND_2"/>
    <property type="match status" value="4"/>
</dbReference>
<feature type="domain" description="EF-hand" evidence="16">
    <location>
        <begin position="380"/>
        <end position="415"/>
    </location>
</feature>
<comment type="cofactor">
    <cofactor evidence="1">
        <name>Mg(2+)</name>
        <dbReference type="ChEBI" id="CHEBI:18420"/>
    </cofactor>
</comment>
<dbReference type="PROSITE" id="PS00018">
    <property type="entry name" value="EF_HAND_1"/>
    <property type="match status" value="3"/>
</dbReference>
<dbReference type="PANTHER" id="PTHR24349">
    <property type="entry name" value="SERINE/THREONINE-PROTEIN KINASE"/>
    <property type="match status" value="1"/>
</dbReference>
<feature type="domain" description="Protein kinase" evidence="15">
    <location>
        <begin position="45"/>
        <end position="299"/>
    </location>
</feature>
<sequence length="489" mass="56065">MGICCTKKNKPIVVDPQPKIIEQKEIKFTRGDFIAEKKGKFKDYYEIGRSIGESDLGEVRICCNRSTKAVRAVKILKKEALQGDERYRFLYEIEIMKKLDHPNILRLFEIFYDEKRYYLVTELCTGGELYEEIAKKKRFEERDAAMMVKQLLEAVSYCHANYIMHRDIKPENIFIEGKSTNIKLVEFNASKKFEPGTKLKDAFGTLYYMAPEVLMIDYDEKCDIWSVGVVLFILLGGYPPFDGDTDDEITKKIIVGDFKFDNPVWNNISEEAKDLIHKLLTYDPADRIPAVKALEHPWFGKYIEVVDATAAVTMALENLKTFKAEQKLQQAAITFIVSQLATSDEIHELQIAFKALDQNMDAKLSLQELRDGYKKYFPEITDTEIDRIIEIADADGSGEIDYSEWVVACIDKTKLLSENKMKQAFSLFDKDGGGSISPAEVKEVLGIGDKKFDEKIWNDIVLEIDADGSGEIDYEEFKTMMEHLITKES</sequence>
<reference evidence="17" key="1">
    <citation type="submission" date="2023-07" db="EMBL/GenBank/DDBJ databases">
        <authorList>
            <consortium name="AG Swart"/>
            <person name="Singh M."/>
            <person name="Singh A."/>
            <person name="Seah K."/>
            <person name="Emmerich C."/>
        </authorList>
    </citation>
    <scope>NUCLEOTIDE SEQUENCE</scope>
    <source>
        <strain evidence="17">DP1</strain>
    </source>
</reference>
<keyword evidence="7" id="KW-0677">Repeat</keyword>
<keyword evidence="8" id="KW-0547">Nucleotide-binding</keyword>
<dbReference type="SMART" id="SM00220">
    <property type="entry name" value="S_TKc"/>
    <property type="match status" value="1"/>
</dbReference>
<keyword evidence="9" id="KW-0418">Kinase</keyword>
<dbReference type="Pfam" id="PF13499">
    <property type="entry name" value="EF-hand_7"/>
    <property type="match status" value="2"/>
</dbReference>
<dbReference type="Gene3D" id="3.30.200.20">
    <property type="entry name" value="Phosphorylase Kinase, domain 1"/>
    <property type="match status" value="1"/>
</dbReference>
<dbReference type="SMART" id="SM00054">
    <property type="entry name" value="EFh"/>
    <property type="match status" value="4"/>
</dbReference>
<evidence type="ECO:0000256" key="11">
    <source>
        <dbReference type="ARBA" id="ARBA00022840"/>
    </source>
</evidence>
<dbReference type="Gene3D" id="1.10.510.10">
    <property type="entry name" value="Transferase(Phosphotransferase) domain 1"/>
    <property type="match status" value="1"/>
</dbReference>
<evidence type="ECO:0000256" key="7">
    <source>
        <dbReference type="ARBA" id="ARBA00022737"/>
    </source>
</evidence>
<dbReference type="InterPro" id="IPR018247">
    <property type="entry name" value="EF_Hand_1_Ca_BS"/>
</dbReference>
<name>A0AAD1UCX3_EUPCR</name>
<evidence type="ECO:0000256" key="3">
    <source>
        <dbReference type="ARBA" id="ARBA00012513"/>
    </source>
</evidence>
<organism evidence="17 18">
    <name type="scientific">Euplotes crassus</name>
    <dbReference type="NCBI Taxonomy" id="5936"/>
    <lineage>
        <taxon>Eukaryota</taxon>
        <taxon>Sar</taxon>
        <taxon>Alveolata</taxon>
        <taxon>Ciliophora</taxon>
        <taxon>Intramacronucleata</taxon>
        <taxon>Spirotrichea</taxon>
        <taxon>Hypotrichia</taxon>
        <taxon>Euplotida</taxon>
        <taxon>Euplotidae</taxon>
        <taxon>Moneuplotes</taxon>
    </lineage>
</organism>
<dbReference type="PROSITE" id="PS50011">
    <property type="entry name" value="PROTEIN_KINASE_DOM"/>
    <property type="match status" value="1"/>
</dbReference>
<keyword evidence="4" id="KW-0723">Serine/threonine-protein kinase</keyword>
<evidence type="ECO:0000259" key="16">
    <source>
        <dbReference type="PROSITE" id="PS50222"/>
    </source>
</evidence>
<dbReference type="InterPro" id="IPR000719">
    <property type="entry name" value="Prot_kinase_dom"/>
</dbReference>
<dbReference type="GO" id="GO:0005524">
    <property type="term" value="F:ATP binding"/>
    <property type="evidence" value="ECO:0007669"/>
    <property type="project" value="UniProtKB-KW"/>
</dbReference>
<dbReference type="CDD" id="cd00051">
    <property type="entry name" value="EFh"/>
    <property type="match status" value="2"/>
</dbReference>
<evidence type="ECO:0000256" key="8">
    <source>
        <dbReference type="ARBA" id="ARBA00022741"/>
    </source>
</evidence>
<evidence type="ECO:0000256" key="10">
    <source>
        <dbReference type="ARBA" id="ARBA00022837"/>
    </source>
</evidence>
<comment type="subunit">
    <text evidence="2">Monomer.</text>
</comment>
<proteinExistence type="inferred from homology"/>
<evidence type="ECO:0000256" key="13">
    <source>
        <dbReference type="ARBA" id="ARBA00047899"/>
    </source>
</evidence>
<feature type="domain" description="EF-hand" evidence="16">
    <location>
        <begin position="452"/>
        <end position="487"/>
    </location>
</feature>
<evidence type="ECO:0000256" key="6">
    <source>
        <dbReference type="ARBA" id="ARBA00022723"/>
    </source>
</evidence>
<evidence type="ECO:0000256" key="5">
    <source>
        <dbReference type="ARBA" id="ARBA00022679"/>
    </source>
</evidence>
<dbReference type="SUPFAM" id="SSF47473">
    <property type="entry name" value="EF-hand"/>
    <property type="match status" value="1"/>
</dbReference>
<evidence type="ECO:0000259" key="15">
    <source>
        <dbReference type="PROSITE" id="PS50011"/>
    </source>
</evidence>
<dbReference type="FunFam" id="1.10.238.10:FF:000003">
    <property type="entry name" value="Calmodulin A"/>
    <property type="match status" value="1"/>
</dbReference>
<dbReference type="PROSITE" id="PS00108">
    <property type="entry name" value="PROTEIN_KINASE_ST"/>
    <property type="match status" value="1"/>
</dbReference>
<dbReference type="GO" id="GO:0005509">
    <property type="term" value="F:calcium ion binding"/>
    <property type="evidence" value="ECO:0007669"/>
    <property type="project" value="InterPro"/>
</dbReference>
<evidence type="ECO:0000256" key="14">
    <source>
        <dbReference type="ARBA" id="ARBA00048679"/>
    </source>
</evidence>
<dbReference type="GO" id="GO:0004674">
    <property type="term" value="F:protein serine/threonine kinase activity"/>
    <property type="evidence" value="ECO:0007669"/>
    <property type="project" value="UniProtKB-KW"/>
</dbReference>
<evidence type="ECO:0000256" key="2">
    <source>
        <dbReference type="ARBA" id="ARBA00011245"/>
    </source>
</evidence>
<keyword evidence="6" id="KW-0479">Metal-binding</keyword>
<keyword evidence="10" id="KW-0106">Calcium</keyword>
<gene>
    <name evidence="17" type="ORF">ECRASSUSDP1_LOCUS4156</name>
</gene>
<keyword evidence="5" id="KW-0808">Transferase</keyword>
<dbReference type="Proteomes" id="UP001295684">
    <property type="component" value="Unassembled WGS sequence"/>
</dbReference>
<comment type="similarity">
    <text evidence="12">Belongs to the protein kinase superfamily. Ser/Thr protein kinase family. CDPK subfamily.</text>
</comment>
<evidence type="ECO:0000256" key="1">
    <source>
        <dbReference type="ARBA" id="ARBA00001946"/>
    </source>
</evidence>
<comment type="catalytic activity">
    <reaction evidence="14">
        <text>L-seryl-[protein] + ATP = O-phospho-L-seryl-[protein] + ADP + H(+)</text>
        <dbReference type="Rhea" id="RHEA:17989"/>
        <dbReference type="Rhea" id="RHEA-COMP:9863"/>
        <dbReference type="Rhea" id="RHEA-COMP:11604"/>
        <dbReference type="ChEBI" id="CHEBI:15378"/>
        <dbReference type="ChEBI" id="CHEBI:29999"/>
        <dbReference type="ChEBI" id="CHEBI:30616"/>
        <dbReference type="ChEBI" id="CHEBI:83421"/>
        <dbReference type="ChEBI" id="CHEBI:456216"/>
        <dbReference type="EC" id="2.7.11.1"/>
    </reaction>
</comment>
<dbReference type="InterPro" id="IPR008271">
    <property type="entry name" value="Ser/Thr_kinase_AS"/>
</dbReference>
<keyword evidence="11" id="KW-0067">ATP-binding</keyword>
<evidence type="ECO:0000256" key="4">
    <source>
        <dbReference type="ARBA" id="ARBA00022527"/>
    </source>
</evidence>
<comment type="caution">
    <text evidence="17">The sequence shown here is derived from an EMBL/GenBank/DDBJ whole genome shotgun (WGS) entry which is preliminary data.</text>
</comment>
<comment type="catalytic activity">
    <reaction evidence="13">
        <text>L-threonyl-[protein] + ATP = O-phospho-L-threonyl-[protein] + ADP + H(+)</text>
        <dbReference type="Rhea" id="RHEA:46608"/>
        <dbReference type="Rhea" id="RHEA-COMP:11060"/>
        <dbReference type="Rhea" id="RHEA-COMP:11605"/>
        <dbReference type="ChEBI" id="CHEBI:15378"/>
        <dbReference type="ChEBI" id="CHEBI:30013"/>
        <dbReference type="ChEBI" id="CHEBI:30616"/>
        <dbReference type="ChEBI" id="CHEBI:61977"/>
        <dbReference type="ChEBI" id="CHEBI:456216"/>
        <dbReference type="EC" id="2.7.11.1"/>
    </reaction>
</comment>